<dbReference type="OrthoDB" id="1495225at2"/>
<organism evidence="1 2">
    <name type="scientific">Gracilibacillus oryzae</name>
    <dbReference type="NCBI Taxonomy" id="1672701"/>
    <lineage>
        <taxon>Bacteria</taxon>
        <taxon>Bacillati</taxon>
        <taxon>Bacillota</taxon>
        <taxon>Bacilli</taxon>
        <taxon>Bacillales</taxon>
        <taxon>Bacillaceae</taxon>
        <taxon>Gracilibacillus</taxon>
    </lineage>
</organism>
<dbReference type="AlphaFoldDB" id="A0A7C8GSW4"/>
<dbReference type="Pfam" id="PF05402">
    <property type="entry name" value="PqqD"/>
    <property type="match status" value="1"/>
</dbReference>
<comment type="caution">
    <text evidence="1">The sequence shown here is derived from an EMBL/GenBank/DDBJ whole genome shotgun (WGS) entry which is preliminary data.</text>
</comment>
<dbReference type="Proteomes" id="UP000480246">
    <property type="component" value="Unassembled WGS sequence"/>
</dbReference>
<dbReference type="RefSeq" id="WP_153403754.1">
    <property type="nucleotide sequence ID" value="NZ_ML762431.1"/>
</dbReference>
<evidence type="ECO:0000313" key="2">
    <source>
        <dbReference type="Proteomes" id="UP000480246"/>
    </source>
</evidence>
<dbReference type="InterPro" id="IPR041881">
    <property type="entry name" value="PqqD_sf"/>
</dbReference>
<name>A0A7C8GSW4_9BACI</name>
<dbReference type="EMBL" id="WEID01000057">
    <property type="protein sequence ID" value="KAB8133656.1"/>
    <property type="molecule type" value="Genomic_DNA"/>
</dbReference>
<accession>A0A7C8GSW4</accession>
<evidence type="ECO:0000313" key="1">
    <source>
        <dbReference type="EMBL" id="KAB8133656.1"/>
    </source>
</evidence>
<protein>
    <submittedName>
        <fullName evidence="1">Lasso peptide biosynthesis PqqD family chaperone</fullName>
    </submittedName>
</protein>
<dbReference type="NCBIfam" id="NF033536">
    <property type="entry name" value="lasso_PqqD_Bac"/>
    <property type="match status" value="1"/>
</dbReference>
<keyword evidence="2" id="KW-1185">Reference proteome</keyword>
<gene>
    <name evidence="1" type="ORF">F9U64_12200</name>
</gene>
<dbReference type="InterPro" id="IPR008792">
    <property type="entry name" value="PQQD"/>
</dbReference>
<proteinExistence type="predicted"/>
<reference evidence="1 2" key="1">
    <citation type="submission" date="2019-10" db="EMBL/GenBank/DDBJ databases">
        <title>Gracilibacillus sp. nov. isolated from rice seeds.</title>
        <authorList>
            <person name="He S."/>
        </authorList>
    </citation>
    <scope>NUCLEOTIDE SEQUENCE [LARGE SCALE GENOMIC DNA]</scope>
    <source>
        <strain evidence="1 2">TD8</strain>
    </source>
</reference>
<dbReference type="Gene3D" id="1.10.10.1150">
    <property type="entry name" value="Coenzyme PQQ synthesis protein D (PqqD)"/>
    <property type="match status" value="1"/>
</dbReference>
<sequence>MSKVEQLSLKQTVKQMEGNIVSDMNGEKVMLSVKNGKYYNLGSLGGEIWDQIKEPVVIEDLISLLLEKYEVEPEQCEEQTMTFLRQLIDEGLVEAK</sequence>